<evidence type="ECO:0000256" key="1">
    <source>
        <dbReference type="SAM" id="MobiDB-lite"/>
    </source>
</evidence>
<evidence type="ECO:0000313" key="2">
    <source>
        <dbReference type="EMBL" id="AQK58184.1"/>
    </source>
</evidence>
<gene>
    <name evidence="2" type="ORF">ZEAMMB73_Zm00001d052841</name>
</gene>
<reference evidence="2" key="1">
    <citation type="submission" date="2015-12" db="EMBL/GenBank/DDBJ databases">
        <title>Update maize B73 reference genome by single molecule sequencing technologies.</title>
        <authorList>
            <consortium name="Maize Genome Sequencing Project"/>
            <person name="Ware D."/>
        </authorList>
    </citation>
    <scope>NUCLEOTIDE SEQUENCE</scope>
    <source>
        <tissue evidence="2">Seedling</tissue>
    </source>
</reference>
<feature type="region of interest" description="Disordered" evidence="1">
    <location>
        <begin position="47"/>
        <end position="91"/>
    </location>
</feature>
<protein>
    <submittedName>
        <fullName evidence="2">Caffeoyl-CoA O-methyltransferase 1</fullName>
    </submittedName>
</protein>
<feature type="compositionally biased region" description="Low complexity" evidence="1">
    <location>
        <begin position="49"/>
        <end position="91"/>
    </location>
</feature>
<dbReference type="InParanoid" id="A0A1D6QKD2"/>
<organism evidence="2">
    <name type="scientific">Zea mays</name>
    <name type="common">Maize</name>
    <dbReference type="NCBI Taxonomy" id="4577"/>
    <lineage>
        <taxon>Eukaryota</taxon>
        <taxon>Viridiplantae</taxon>
        <taxon>Streptophyta</taxon>
        <taxon>Embryophyta</taxon>
        <taxon>Tracheophyta</taxon>
        <taxon>Spermatophyta</taxon>
        <taxon>Magnoliopsida</taxon>
        <taxon>Liliopsida</taxon>
        <taxon>Poales</taxon>
        <taxon>Poaceae</taxon>
        <taxon>PACMAD clade</taxon>
        <taxon>Panicoideae</taxon>
        <taxon>Andropogonodae</taxon>
        <taxon>Andropogoneae</taxon>
        <taxon>Tripsacinae</taxon>
        <taxon>Zea</taxon>
    </lineage>
</organism>
<dbReference type="IntAct" id="A0A1D6QKD2">
    <property type="interactions" value="3"/>
</dbReference>
<dbReference type="eggNOG" id="KOG1663">
    <property type="taxonomic scope" value="Eukaryota"/>
</dbReference>
<dbReference type="EMBL" id="CM000780">
    <property type="protein sequence ID" value="AQK58184.1"/>
    <property type="molecule type" value="Genomic_DNA"/>
</dbReference>
<sequence>MAAGGDDTTIAQVHSGIDSCSAWCASGVPSCTTTRCGPVLWRFPPTRRSATSTAGSPPPSGNSTSGFLRIPASRSASSPSPTASPSAAASSDVMMIRRPRSYIIRSSSLSSFNCLPAAVRCRRQLIMHGSCSFFFCTCTVCVELNIRRCTATTGMQCNIMR</sequence>
<keyword evidence="2" id="KW-0808">Transferase</keyword>
<keyword evidence="2" id="KW-0489">Methyltransferase</keyword>
<name>A0A1D6QKD2_MAIZE</name>
<feature type="non-terminal residue" evidence="2">
    <location>
        <position position="161"/>
    </location>
</feature>
<dbReference type="AlphaFoldDB" id="A0A1D6QKD2"/>
<accession>A0A1D6QKD2</accession>
<proteinExistence type="predicted"/>
<dbReference type="GO" id="GO:0008168">
    <property type="term" value="F:methyltransferase activity"/>
    <property type="evidence" value="ECO:0007669"/>
    <property type="project" value="UniProtKB-KW"/>
</dbReference>
<dbReference type="GO" id="GO:0032259">
    <property type="term" value="P:methylation"/>
    <property type="evidence" value="ECO:0007669"/>
    <property type="project" value="UniProtKB-KW"/>
</dbReference>